<protein>
    <submittedName>
        <fullName evidence="2">Porin</fullName>
    </submittedName>
</protein>
<keyword evidence="3" id="KW-1185">Reference proteome</keyword>
<evidence type="ECO:0000313" key="2">
    <source>
        <dbReference type="EMBL" id="PWA10839.1"/>
    </source>
</evidence>
<proteinExistence type="predicted"/>
<feature type="chain" id="PRO_5015700869" evidence="1">
    <location>
        <begin position="20"/>
        <end position="364"/>
    </location>
</feature>
<dbReference type="OrthoDB" id="1114561at2"/>
<reference evidence="2 3" key="1">
    <citation type="submission" date="2018-04" db="EMBL/GenBank/DDBJ databases">
        <title>Flavobacterium sp. nov., isolated from glacier ice.</title>
        <authorList>
            <person name="Liu Q."/>
            <person name="Xin Y.-H."/>
        </authorList>
    </citation>
    <scope>NUCLEOTIDE SEQUENCE [LARGE SCALE GENOMIC DNA]</scope>
    <source>
        <strain evidence="2 3">LB2P30</strain>
    </source>
</reference>
<comment type="caution">
    <text evidence="2">The sequence shown here is derived from an EMBL/GenBank/DDBJ whole genome shotgun (WGS) entry which is preliminary data.</text>
</comment>
<organism evidence="2 3">
    <name type="scientific">Flavobacterium laiguense</name>
    <dbReference type="NCBI Taxonomy" id="2169409"/>
    <lineage>
        <taxon>Bacteria</taxon>
        <taxon>Pseudomonadati</taxon>
        <taxon>Bacteroidota</taxon>
        <taxon>Flavobacteriia</taxon>
        <taxon>Flavobacteriales</taxon>
        <taxon>Flavobacteriaceae</taxon>
        <taxon>Flavobacterium</taxon>
    </lineage>
</organism>
<dbReference type="InterPro" id="IPR011486">
    <property type="entry name" value="BBP2"/>
</dbReference>
<dbReference type="RefSeq" id="WP_116760510.1">
    <property type="nucleotide sequence ID" value="NZ_QCZH01000002.1"/>
</dbReference>
<feature type="signal peptide" evidence="1">
    <location>
        <begin position="1"/>
        <end position="19"/>
    </location>
</feature>
<dbReference type="EMBL" id="QCZH01000002">
    <property type="protein sequence ID" value="PWA10839.1"/>
    <property type="molecule type" value="Genomic_DNA"/>
</dbReference>
<evidence type="ECO:0000313" key="3">
    <source>
        <dbReference type="Proteomes" id="UP000245618"/>
    </source>
</evidence>
<dbReference type="AlphaFoldDB" id="A0A2U1K0Z3"/>
<gene>
    <name evidence="2" type="ORF">DB891_03135</name>
</gene>
<evidence type="ECO:0000256" key="1">
    <source>
        <dbReference type="SAM" id="SignalP"/>
    </source>
</evidence>
<sequence length="364" mass="39352">MKKGIAILVLLLTTSITFAQESEVSAGPPATTFGGSADAYYKYDFSGVPNGYTSFTNTDNSFELGMVSLEASHKWKKAAVFVDLGFGGRAKEFTYNDNQYSFMIKQLTFTYDISDSFKVTAGAFGTHIGYELLDAVDNKNYSMSYAFTYGPFFNTGVKAQYTSGKFSFMAGVTNPTDFKSAMETSTDAKTFIGQVAYVGETGSAYFNVSTGASNGSPIRDGNGDVIAPSDEDKSQFDFVATKKLGDKFTLGFNATYANTSNNVDSDLDGDWFSLVLYPTYAFSPSLLLAYRLEYMDTKDAAASVGMLAGSSVIGNTLSLNYKVGNLTIIPEFRIDSASEDIFEDNDGAFNGVNTYALVAATYTF</sequence>
<dbReference type="SUPFAM" id="SSF56935">
    <property type="entry name" value="Porins"/>
    <property type="match status" value="1"/>
</dbReference>
<dbReference type="Pfam" id="PF07642">
    <property type="entry name" value="BBP2"/>
    <property type="match status" value="1"/>
</dbReference>
<accession>A0A2U1K0Z3</accession>
<dbReference type="Proteomes" id="UP000245618">
    <property type="component" value="Unassembled WGS sequence"/>
</dbReference>
<name>A0A2U1K0Z3_9FLAO</name>
<keyword evidence="1" id="KW-0732">Signal</keyword>